<feature type="domain" description="SCP" evidence="2">
    <location>
        <begin position="61"/>
        <end position="102"/>
    </location>
</feature>
<evidence type="ECO:0000259" key="2">
    <source>
        <dbReference type="Pfam" id="PF00188"/>
    </source>
</evidence>
<evidence type="ECO:0000313" key="3">
    <source>
        <dbReference type="EMBL" id="BDI19931.1"/>
    </source>
</evidence>
<dbReference type="SUPFAM" id="SSF55797">
    <property type="entry name" value="PR-1-like"/>
    <property type="match status" value="1"/>
</dbReference>
<keyword evidence="4" id="KW-1185">Reference proteome</keyword>
<reference evidence="3" key="1">
    <citation type="submission" date="2022-04" db="EMBL/GenBank/DDBJ databases">
        <title>Complete genome sequence of a cyanobacterium, Nostoc sp. SO-36, isolated in Antarctica.</title>
        <authorList>
            <person name="Kanesaki Y."/>
            <person name="Effendi D."/>
            <person name="Sakamoto T."/>
            <person name="Ohtani S."/>
            <person name="Awai K."/>
        </authorList>
    </citation>
    <scope>NUCLEOTIDE SEQUENCE</scope>
    <source>
        <strain evidence="3">SO-36</strain>
    </source>
</reference>
<keyword evidence="1" id="KW-0732">Signal</keyword>
<dbReference type="Proteomes" id="UP001055453">
    <property type="component" value="Chromosome"/>
</dbReference>
<name>A0ABM7Z9L6_NOSCO</name>
<protein>
    <recommendedName>
        <fullName evidence="2">SCP domain-containing protein</fullName>
    </recommendedName>
</protein>
<organism evidence="3 4">
    <name type="scientific">Nostoc cf. commune SO-36</name>
    <dbReference type="NCBI Taxonomy" id="449208"/>
    <lineage>
        <taxon>Bacteria</taxon>
        <taxon>Bacillati</taxon>
        <taxon>Cyanobacteriota</taxon>
        <taxon>Cyanophyceae</taxon>
        <taxon>Nostocales</taxon>
        <taxon>Nostocaceae</taxon>
        <taxon>Nostoc</taxon>
    </lineage>
</organism>
<evidence type="ECO:0000313" key="4">
    <source>
        <dbReference type="Proteomes" id="UP001055453"/>
    </source>
</evidence>
<feature type="chain" id="PRO_5046648945" description="SCP domain-containing protein" evidence="1">
    <location>
        <begin position="23"/>
        <end position="128"/>
    </location>
</feature>
<feature type="signal peptide" evidence="1">
    <location>
        <begin position="1"/>
        <end position="22"/>
    </location>
</feature>
<accession>A0ABM7Z9L6</accession>
<dbReference type="Gene3D" id="3.40.33.10">
    <property type="entry name" value="CAP"/>
    <property type="match status" value="1"/>
</dbReference>
<sequence>MIKTTIGGVALVTIILSSSAIATPVTNSTFMPISSHLSNTTVEIAASSIDSSAIEQSVFTQINNYRVSQGLAKLTRNSDIDTQARIHSKNMANGTVAFGHTGFTERVKAIGITYNAAAEKCRLQPGIY</sequence>
<proteinExistence type="predicted"/>
<dbReference type="CDD" id="cd05379">
    <property type="entry name" value="CAP_bacterial"/>
    <property type="match status" value="1"/>
</dbReference>
<dbReference type="EMBL" id="AP025732">
    <property type="protein sequence ID" value="BDI19931.1"/>
    <property type="molecule type" value="Genomic_DNA"/>
</dbReference>
<dbReference type="InterPro" id="IPR014044">
    <property type="entry name" value="CAP_dom"/>
</dbReference>
<dbReference type="Pfam" id="PF00188">
    <property type="entry name" value="CAP"/>
    <property type="match status" value="1"/>
</dbReference>
<gene>
    <name evidence="3" type="ORF">ANSO36C_57330</name>
</gene>
<dbReference type="InterPro" id="IPR035940">
    <property type="entry name" value="CAP_sf"/>
</dbReference>
<dbReference type="PANTHER" id="PTHR31157:SF1">
    <property type="entry name" value="SCP DOMAIN-CONTAINING PROTEIN"/>
    <property type="match status" value="1"/>
</dbReference>
<evidence type="ECO:0000256" key="1">
    <source>
        <dbReference type="SAM" id="SignalP"/>
    </source>
</evidence>
<dbReference type="PANTHER" id="PTHR31157">
    <property type="entry name" value="SCP DOMAIN-CONTAINING PROTEIN"/>
    <property type="match status" value="1"/>
</dbReference>